<name>A0A5C3LKE5_9AGAR</name>
<gene>
    <name evidence="2" type="ORF">BDQ12DRAFT_445467</name>
</gene>
<evidence type="ECO:0000313" key="3">
    <source>
        <dbReference type="Proteomes" id="UP000308652"/>
    </source>
</evidence>
<dbReference type="EMBL" id="ML213652">
    <property type="protein sequence ID" value="TFK33228.1"/>
    <property type="molecule type" value="Genomic_DNA"/>
</dbReference>
<accession>A0A5C3LKE5</accession>
<keyword evidence="1" id="KW-0472">Membrane</keyword>
<keyword evidence="1" id="KW-0812">Transmembrane</keyword>
<dbReference type="Proteomes" id="UP000308652">
    <property type="component" value="Unassembled WGS sequence"/>
</dbReference>
<feature type="transmembrane region" description="Helical" evidence="1">
    <location>
        <begin position="71"/>
        <end position="90"/>
    </location>
</feature>
<organism evidence="2 3">
    <name type="scientific">Crucibulum laeve</name>
    <dbReference type="NCBI Taxonomy" id="68775"/>
    <lineage>
        <taxon>Eukaryota</taxon>
        <taxon>Fungi</taxon>
        <taxon>Dikarya</taxon>
        <taxon>Basidiomycota</taxon>
        <taxon>Agaricomycotina</taxon>
        <taxon>Agaricomycetes</taxon>
        <taxon>Agaricomycetidae</taxon>
        <taxon>Agaricales</taxon>
        <taxon>Agaricineae</taxon>
        <taxon>Nidulariaceae</taxon>
        <taxon>Crucibulum</taxon>
    </lineage>
</organism>
<protein>
    <submittedName>
        <fullName evidence="2">Uncharacterized protein</fullName>
    </submittedName>
</protein>
<sequence>MATVSSLEILATDYFLAYTSWYFLLSYFLLLILNVLFRLDHERIQHHSIFNHHTFRRRGWSCRHYCRGTPILARLYLYTSTFIILMVYFGDGDTTRKN</sequence>
<evidence type="ECO:0000256" key="1">
    <source>
        <dbReference type="SAM" id="Phobius"/>
    </source>
</evidence>
<reference evidence="2 3" key="1">
    <citation type="journal article" date="2019" name="Nat. Ecol. Evol.">
        <title>Megaphylogeny resolves global patterns of mushroom evolution.</title>
        <authorList>
            <person name="Varga T."/>
            <person name="Krizsan K."/>
            <person name="Foldi C."/>
            <person name="Dima B."/>
            <person name="Sanchez-Garcia M."/>
            <person name="Sanchez-Ramirez S."/>
            <person name="Szollosi G.J."/>
            <person name="Szarkandi J.G."/>
            <person name="Papp V."/>
            <person name="Albert L."/>
            <person name="Andreopoulos W."/>
            <person name="Angelini C."/>
            <person name="Antonin V."/>
            <person name="Barry K.W."/>
            <person name="Bougher N.L."/>
            <person name="Buchanan P."/>
            <person name="Buyck B."/>
            <person name="Bense V."/>
            <person name="Catcheside P."/>
            <person name="Chovatia M."/>
            <person name="Cooper J."/>
            <person name="Damon W."/>
            <person name="Desjardin D."/>
            <person name="Finy P."/>
            <person name="Geml J."/>
            <person name="Haridas S."/>
            <person name="Hughes K."/>
            <person name="Justo A."/>
            <person name="Karasinski D."/>
            <person name="Kautmanova I."/>
            <person name="Kiss B."/>
            <person name="Kocsube S."/>
            <person name="Kotiranta H."/>
            <person name="LaButti K.M."/>
            <person name="Lechner B.E."/>
            <person name="Liimatainen K."/>
            <person name="Lipzen A."/>
            <person name="Lukacs Z."/>
            <person name="Mihaltcheva S."/>
            <person name="Morgado L.N."/>
            <person name="Niskanen T."/>
            <person name="Noordeloos M.E."/>
            <person name="Ohm R.A."/>
            <person name="Ortiz-Santana B."/>
            <person name="Ovrebo C."/>
            <person name="Racz N."/>
            <person name="Riley R."/>
            <person name="Savchenko A."/>
            <person name="Shiryaev A."/>
            <person name="Soop K."/>
            <person name="Spirin V."/>
            <person name="Szebenyi C."/>
            <person name="Tomsovsky M."/>
            <person name="Tulloss R.E."/>
            <person name="Uehling J."/>
            <person name="Grigoriev I.V."/>
            <person name="Vagvolgyi C."/>
            <person name="Papp T."/>
            <person name="Martin F.M."/>
            <person name="Miettinen O."/>
            <person name="Hibbett D.S."/>
            <person name="Nagy L.G."/>
        </authorList>
    </citation>
    <scope>NUCLEOTIDE SEQUENCE [LARGE SCALE GENOMIC DNA]</scope>
    <source>
        <strain evidence="2 3">CBS 166.37</strain>
    </source>
</reference>
<proteinExistence type="predicted"/>
<feature type="transmembrane region" description="Helical" evidence="1">
    <location>
        <begin position="15"/>
        <end position="37"/>
    </location>
</feature>
<keyword evidence="1" id="KW-1133">Transmembrane helix</keyword>
<keyword evidence="3" id="KW-1185">Reference proteome</keyword>
<evidence type="ECO:0000313" key="2">
    <source>
        <dbReference type="EMBL" id="TFK33228.1"/>
    </source>
</evidence>
<dbReference type="AlphaFoldDB" id="A0A5C3LKE5"/>